<dbReference type="PANTHER" id="PTHR48063:SF112">
    <property type="entry name" value="RECEPTOR LIKE PROTEIN 30-LIKE"/>
    <property type="match status" value="1"/>
</dbReference>
<keyword evidence="11" id="KW-0325">Glycoprotein</keyword>
<dbReference type="EnsemblPlants" id="TraesCS1D02G416400.1">
    <property type="protein sequence ID" value="TraesCS1D02G416400.1.cds1"/>
    <property type="gene ID" value="TraesCS1D02G416400"/>
</dbReference>
<reference evidence="15" key="2">
    <citation type="submission" date="2018-10" db="UniProtKB">
        <authorList>
            <consortium name="EnsemblPlants"/>
        </authorList>
    </citation>
    <scope>IDENTIFICATION</scope>
</reference>
<evidence type="ECO:0000256" key="12">
    <source>
        <dbReference type="SAM" id="Phobius"/>
    </source>
</evidence>
<dbReference type="STRING" id="4565.A0A3B6A1A6"/>
<dbReference type="Gramene" id="TraesCAD_scaffold_007524_01G000300.1">
    <property type="protein sequence ID" value="TraesCAD_scaffold_007524_01G000300.1"/>
    <property type="gene ID" value="TraesCAD_scaffold_007524_01G000300"/>
</dbReference>
<comment type="subcellular location">
    <subcellularLocation>
        <location evidence="1">Cell membrane</location>
        <topology evidence="1">Single-pass type I membrane protein</topology>
    </subcellularLocation>
</comment>
<keyword evidence="16" id="KW-1185">Reference proteome</keyword>
<evidence type="ECO:0000313" key="15">
    <source>
        <dbReference type="EnsemblPlants" id="TraesCS1D02G416400.1.cds1"/>
    </source>
</evidence>
<keyword evidence="4" id="KW-0433">Leucine-rich repeat</keyword>
<evidence type="ECO:0000313" key="16">
    <source>
        <dbReference type="Proteomes" id="UP000019116"/>
    </source>
</evidence>
<name>A0A3B6A1A6_WHEAT</name>
<keyword evidence="10 12" id="KW-0472">Membrane</keyword>
<dbReference type="Gene3D" id="3.80.10.10">
    <property type="entry name" value="Ribonuclease Inhibitor"/>
    <property type="match status" value="4"/>
</dbReference>
<dbReference type="FunFam" id="3.80.10.10:FF:000111">
    <property type="entry name" value="LRR receptor-like serine/threonine-protein kinase ERECTA"/>
    <property type="match status" value="1"/>
</dbReference>
<reference evidence="15" key="1">
    <citation type="submission" date="2018-08" db="EMBL/GenBank/DDBJ databases">
        <authorList>
            <person name="Rossello M."/>
        </authorList>
    </citation>
    <scope>NUCLEOTIDE SEQUENCE [LARGE SCALE GENOMIC DNA]</scope>
    <source>
        <strain evidence="15">cv. Chinese Spring</strain>
    </source>
</reference>
<evidence type="ECO:0000256" key="9">
    <source>
        <dbReference type="ARBA" id="ARBA00022989"/>
    </source>
</evidence>
<dbReference type="Gramene" id="TraesROB_scaffold_015276_01G000100.1">
    <property type="protein sequence ID" value="TraesROB_scaffold_015276_01G000100.1"/>
    <property type="gene ID" value="TraesROB_scaffold_015276_01G000100"/>
</dbReference>
<protein>
    <recommendedName>
        <fullName evidence="14">Leucine-rich repeat-containing N-terminal plant-type domain-containing protein</fullName>
    </recommendedName>
</protein>
<dbReference type="PRINTS" id="PR00019">
    <property type="entry name" value="LEURICHRPT"/>
</dbReference>
<gene>
    <name evidence="15" type="primary">LOC123082167</name>
</gene>
<dbReference type="Proteomes" id="UP000019116">
    <property type="component" value="Chromosome 1D"/>
</dbReference>
<evidence type="ECO:0000256" key="7">
    <source>
        <dbReference type="ARBA" id="ARBA00022729"/>
    </source>
</evidence>
<evidence type="ECO:0000256" key="1">
    <source>
        <dbReference type="ARBA" id="ARBA00004251"/>
    </source>
</evidence>
<dbReference type="Pfam" id="PF08263">
    <property type="entry name" value="LRRNT_2"/>
    <property type="match status" value="1"/>
</dbReference>
<evidence type="ECO:0000256" key="5">
    <source>
        <dbReference type="ARBA" id="ARBA00022626"/>
    </source>
</evidence>
<evidence type="ECO:0000256" key="13">
    <source>
        <dbReference type="SAM" id="SignalP"/>
    </source>
</evidence>
<evidence type="ECO:0000256" key="3">
    <source>
        <dbReference type="ARBA" id="ARBA00022475"/>
    </source>
</evidence>
<keyword evidence="7 13" id="KW-0732">Signal</keyword>
<evidence type="ECO:0000256" key="8">
    <source>
        <dbReference type="ARBA" id="ARBA00022737"/>
    </source>
</evidence>
<keyword evidence="6 12" id="KW-0812">Transmembrane</keyword>
<feature type="signal peptide" evidence="13">
    <location>
        <begin position="1"/>
        <end position="23"/>
    </location>
</feature>
<evidence type="ECO:0000256" key="4">
    <source>
        <dbReference type="ARBA" id="ARBA00022614"/>
    </source>
</evidence>
<dbReference type="SMR" id="A0A3B6A1A6"/>
<dbReference type="GO" id="GO:0005886">
    <property type="term" value="C:plasma membrane"/>
    <property type="evidence" value="ECO:0007669"/>
    <property type="project" value="UniProtKB-SubCell"/>
</dbReference>
<evidence type="ECO:0000256" key="2">
    <source>
        <dbReference type="ARBA" id="ARBA00009592"/>
    </source>
</evidence>
<dbReference type="Gramene" id="TraesWEE_scaffold_036702_01G000200.1">
    <property type="protein sequence ID" value="TraesWEE_scaffold_036702_01G000200.1"/>
    <property type="gene ID" value="TraesWEE_scaffold_036702_01G000200"/>
</dbReference>
<dbReference type="Gramene" id="TraesCLE_scaffold_059733_01G000200.1">
    <property type="protein sequence ID" value="TraesCLE_scaffold_059733_01G000200.1"/>
    <property type="gene ID" value="TraesCLE_scaffold_059733_01G000200"/>
</dbReference>
<dbReference type="OrthoDB" id="672675at2759"/>
<feature type="chain" id="PRO_5043170843" description="Leucine-rich repeat-containing N-terminal plant-type domain-containing protein" evidence="13">
    <location>
        <begin position="24"/>
        <end position="796"/>
    </location>
</feature>
<proteinExistence type="inferred from homology"/>
<dbReference type="InterPro" id="IPR013210">
    <property type="entry name" value="LRR_N_plant-typ"/>
</dbReference>
<dbReference type="SMART" id="SM00369">
    <property type="entry name" value="LRR_TYP"/>
    <property type="match status" value="10"/>
</dbReference>
<dbReference type="Pfam" id="PF13855">
    <property type="entry name" value="LRR_8"/>
    <property type="match status" value="2"/>
</dbReference>
<accession>A0A3B6A1A6</accession>
<dbReference type="FunFam" id="3.80.10.10:FF:000095">
    <property type="entry name" value="LRR receptor-like serine/threonine-protein kinase GSO1"/>
    <property type="match status" value="2"/>
</dbReference>
<evidence type="ECO:0000256" key="10">
    <source>
        <dbReference type="ARBA" id="ARBA00023136"/>
    </source>
</evidence>
<dbReference type="InterPro" id="IPR046956">
    <property type="entry name" value="RLP23-like"/>
</dbReference>
<dbReference type="InterPro" id="IPR001611">
    <property type="entry name" value="Leu-rich_rpt"/>
</dbReference>
<evidence type="ECO:0000256" key="6">
    <source>
        <dbReference type="ARBA" id="ARBA00022692"/>
    </source>
</evidence>
<dbReference type="AlphaFoldDB" id="A0A3B6A1A6"/>
<sequence length="796" mass="87674">MTIQRMFFLVSLSLLLHLWAAEAATGNAEEAQAQALLRWKSTLLNSSSLSSWSRATPTCSWHGVTCDPHGHATKLELPWCNLNGTLDALYSAALGSLTELTLYTNSLAGAIPVNISLFLNLATLNLGSNNFVGPIPYQFSKLKHLTCLDLSSNRLSGQIPRSLSVLAALESLNLGQNNLTGGIPEELGMLHSLAQLELNINSFFGPIPASLGQLQMLEYLDISGNHLGSTIPSKLGNLTRLSSHQHRPVLEQALWRFAHNLFQVVAPGIVCNGEQQSRRHCSTRLLHKLDQLAHKVRYSKQLFHGKHPTGDCSVGDSILVWLSLSGNVFAGMIPTELVSMQHLEVVDLSNNHLNGMIPSEIGNLSSSLVTLDLSSNQLEGKIPTMNPDTASNNSLSHATIISLSGNKFTGIIDWNFCQLPNLQFLDLSDNLLSGVIPNCLWSLPNLVYLDLSSNAIDGEVPISVHNISPLVSLHLSNNHFTGCFPSVVRNFRNLITLDLGGNKFSGVIPTWIGASNSLLRVLRLRSNMFHGSIPHEVTQLIRLQVLDLAENNLTGCVPVSFASFTHRKWPERTSLGMDLSSVYYSIDGQLDIIWKGQDYTFHRAIWLMTGIDLSSNSLSGEIPTELLNLHEIRFLNLSRNNLSGGIPNNIGNMVDMESLDFSWYKLSGPIPSSISDLMYLSSLNLSNNLLSGEIPHGNQLQTLNDPSIYGHNQGLCGRALSIACTNGSSGTTTLYGVSEHHQELDVVWLYYSVVAGIVFGFWLWFGTLFFWKRWRFTFFHSIDAVQQEVAQTLKHI</sequence>
<feature type="domain" description="Leucine-rich repeat-containing N-terminal plant-type" evidence="14">
    <location>
        <begin position="31"/>
        <end position="67"/>
    </location>
</feature>
<dbReference type="PANTHER" id="PTHR48063">
    <property type="entry name" value="LRR RECEPTOR-LIKE KINASE"/>
    <property type="match status" value="1"/>
</dbReference>
<evidence type="ECO:0000259" key="14">
    <source>
        <dbReference type="Pfam" id="PF08263"/>
    </source>
</evidence>
<dbReference type="Pfam" id="PF00560">
    <property type="entry name" value="LRR_1"/>
    <property type="match status" value="9"/>
</dbReference>
<keyword evidence="9 12" id="KW-1133">Transmembrane helix</keyword>
<evidence type="ECO:0000256" key="11">
    <source>
        <dbReference type="ARBA" id="ARBA00023180"/>
    </source>
</evidence>
<comment type="similarity">
    <text evidence="2">Belongs to the RLP family.</text>
</comment>
<feature type="transmembrane region" description="Helical" evidence="12">
    <location>
        <begin position="748"/>
        <end position="771"/>
    </location>
</feature>
<keyword evidence="5" id="KW-1070">Brassinosteroid signaling pathway</keyword>
<dbReference type="Gramene" id="TraesCS1D02G416400.1">
    <property type="protein sequence ID" value="TraesCS1D02G416400.1.cds1"/>
    <property type="gene ID" value="TraesCS1D02G416400"/>
</dbReference>
<dbReference type="InterPro" id="IPR032675">
    <property type="entry name" value="LRR_dom_sf"/>
</dbReference>
<dbReference type="InterPro" id="IPR003591">
    <property type="entry name" value="Leu-rich_rpt_typical-subtyp"/>
</dbReference>
<keyword evidence="3" id="KW-1003">Cell membrane</keyword>
<dbReference type="SUPFAM" id="SSF52058">
    <property type="entry name" value="L domain-like"/>
    <property type="match status" value="3"/>
</dbReference>
<keyword evidence="8" id="KW-0677">Repeat</keyword>
<dbReference type="Gramene" id="TraesCS1D03G0962500.1">
    <property type="protein sequence ID" value="TraesCS1D03G0962500.1.CDS1"/>
    <property type="gene ID" value="TraesCS1D03G0962500"/>
</dbReference>
<dbReference type="GO" id="GO:0009742">
    <property type="term" value="P:brassinosteroid mediated signaling pathway"/>
    <property type="evidence" value="ECO:0007669"/>
    <property type="project" value="UniProtKB-KW"/>
</dbReference>
<organism evidence="15">
    <name type="scientific">Triticum aestivum</name>
    <name type="common">Wheat</name>
    <dbReference type="NCBI Taxonomy" id="4565"/>
    <lineage>
        <taxon>Eukaryota</taxon>
        <taxon>Viridiplantae</taxon>
        <taxon>Streptophyta</taxon>
        <taxon>Embryophyta</taxon>
        <taxon>Tracheophyta</taxon>
        <taxon>Spermatophyta</taxon>
        <taxon>Magnoliopsida</taxon>
        <taxon>Liliopsida</taxon>
        <taxon>Poales</taxon>
        <taxon>Poaceae</taxon>
        <taxon>BOP clade</taxon>
        <taxon>Pooideae</taxon>
        <taxon>Triticodae</taxon>
        <taxon>Triticeae</taxon>
        <taxon>Triticinae</taxon>
        <taxon>Triticum</taxon>
    </lineage>
</organism>